<dbReference type="SUPFAM" id="SSF55186">
    <property type="entry name" value="ThrRS/AlaRS common domain"/>
    <property type="match status" value="1"/>
</dbReference>
<keyword evidence="13" id="KW-0030">Aminoacyl-tRNA synthetase</keyword>
<dbReference type="GO" id="GO:0005524">
    <property type="term" value="F:ATP binding"/>
    <property type="evidence" value="ECO:0007669"/>
    <property type="project" value="UniProtKB-KW"/>
</dbReference>
<dbReference type="SUPFAM" id="SSF50447">
    <property type="entry name" value="Translation proteins"/>
    <property type="match status" value="1"/>
</dbReference>
<dbReference type="Pfam" id="PF02272">
    <property type="entry name" value="DHHA1"/>
    <property type="match status" value="1"/>
</dbReference>
<reference evidence="15" key="1">
    <citation type="submission" date="2019-08" db="EMBL/GenBank/DDBJ databases">
        <authorList>
            <person name="Kucharzyk K."/>
            <person name="Murdoch R.W."/>
            <person name="Higgins S."/>
            <person name="Loffler F."/>
        </authorList>
    </citation>
    <scope>NUCLEOTIDE SEQUENCE</scope>
</reference>
<dbReference type="PRINTS" id="PR00980">
    <property type="entry name" value="TRNASYNTHALA"/>
</dbReference>
<keyword evidence="5" id="KW-0820">tRNA-binding</keyword>
<dbReference type="GO" id="GO:0002161">
    <property type="term" value="F:aminoacyl-tRNA deacylase activity"/>
    <property type="evidence" value="ECO:0007669"/>
    <property type="project" value="TreeGrafter"/>
</dbReference>
<dbReference type="SMART" id="SM00863">
    <property type="entry name" value="tRNA_SAD"/>
    <property type="match status" value="1"/>
</dbReference>
<dbReference type="SUPFAM" id="SSF101353">
    <property type="entry name" value="Putative anticodon-binding domain of alanyl-tRNA synthetase (AlaRS)"/>
    <property type="match status" value="1"/>
</dbReference>
<accession>A0A644U6M3</accession>
<dbReference type="InterPro" id="IPR012947">
    <property type="entry name" value="tRNA_SAD"/>
</dbReference>
<dbReference type="EC" id="6.1.1.7" evidence="2"/>
<dbReference type="InterPro" id="IPR003156">
    <property type="entry name" value="DHHA1_dom"/>
</dbReference>
<dbReference type="Gene3D" id="2.40.30.130">
    <property type="match status" value="1"/>
</dbReference>
<protein>
    <recommendedName>
        <fullName evidence="3">Alanine--tRNA ligase</fullName>
        <ecNumber evidence="2">6.1.1.7</ecNumber>
    </recommendedName>
</protein>
<dbReference type="FunFam" id="3.30.930.10:FF:000056">
    <property type="entry name" value="Alanine--tRNA ligase"/>
    <property type="match status" value="1"/>
</dbReference>
<evidence type="ECO:0000256" key="12">
    <source>
        <dbReference type="ARBA" id="ARBA00022917"/>
    </source>
</evidence>
<dbReference type="GO" id="GO:0046872">
    <property type="term" value="F:metal ion binding"/>
    <property type="evidence" value="ECO:0007669"/>
    <property type="project" value="UniProtKB-KW"/>
</dbReference>
<dbReference type="SUPFAM" id="SSF55681">
    <property type="entry name" value="Class II aaRS and biotin synthetases"/>
    <property type="match status" value="1"/>
</dbReference>
<dbReference type="Pfam" id="PF01411">
    <property type="entry name" value="tRNA-synt_2c"/>
    <property type="match status" value="1"/>
</dbReference>
<evidence type="ECO:0000256" key="3">
    <source>
        <dbReference type="ARBA" id="ARBA00017959"/>
    </source>
</evidence>
<dbReference type="Gene3D" id="3.30.54.20">
    <property type="match status" value="1"/>
</dbReference>
<dbReference type="GO" id="GO:0004813">
    <property type="term" value="F:alanine-tRNA ligase activity"/>
    <property type="evidence" value="ECO:0007669"/>
    <property type="project" value="UniProtKB-EC"/>
</dbReference>
<keyword evidence="12" id="KW-0648">Protein biosynthesis</keyword>
<dbReference type="NCBIfam" id="TIGR03683">
    <property type="entry name" value="A-tRNA_syn_arch"/>
    <property type="match status" value="1"/>
</dbReference>
<keyword evidence="4" id="KW-0963">Cytoplasm</keyword>
<dbReference type="FunFam" id="3.10.310.40:FF:000001">
    <property type="entry name" value="Alanine--tRNA ligase"/>
    <property type="match status" value="1"/>
</dbReference>
<evidence type="ECO:0000313" key="15">
    <source>
        <dbReference type="EMBL" id="MPL74576.1"/>
    </source>
</evidence>
<keyword evidence="8" id="KW-0547">Nucleotide-binding</keyword>
<dbReference type="GO" id="GO:0005737">
    <property type="term" value="C:cytoplasm"/>
    <property type="evidence" value="ECO:0007669"/>
    <property type="project" value="InterPro"/>
</dbReference>
<comment type="caution">
    <text evidence="15">The sequence shown here is derived from an EMBL/GenBank/DDBJ whole genome shotgun (WGS) entry which is preliminary data.</text>
</comment>
<dbReference type="Gene3D" id="3.10.310.40">
    <property type="match status" value="1"/>
</dbReference>
<evidence type="ECO:0000256" key="13">
    <source>
        <dbReference type="ARBA" id="ARBA00023146"/>
    </source>
</evidence>
<evidence type="ECO:0000256" key="10">
    <source>
        <dbReference type="ARBA" id="ARBA00022840"/>
    </source>
</evidence>
<name>A0A644U6M3_9ZZZZ</name>
<dbReference type="Pfam" id="PF07973">
    <property type="entry name" value="tRNA_SAD"/>
    <property type="match status" value="1"/>
</dbReference>
<keyword evidence="11" id="KW-0694">RNA-binding</keyword>
<dbReference type="InterPro" id="IPR022429">
    <property type="entry name" value="Ala-tRNA_lgiase_arc"/>
</dbReference>
<evidence type="ECO:0000256" key="9">
    <source>
        <dbReference type="ARBA" id="ARBA00022833"/>
    </source>
</evidence>
<feature type="domain" description="Alanyl-transfer RNA synthetases family profile" evidence="14">
    <location>
        <begin position="57"/>
        <end position="754"/>
    </location>
</feature>
<dbReference type="PROSITE" id="PS50860">
    <property type="entry name" value="AA_TRNA_LIGASE_II_ALA"/>
    <property type="match status" value="1"/>
</dbReference>
<dbReference type="Gene3D" id="3.30.930.10">
    <property type="entry name" value="Bira Bifunctional Protein, Domain 2"/>
    <property type="match status" value="1"/>
</dbReference>
<dbReference type="GO" id="GO:0006419">
    <property type="term" value="P:alanyl-tRNA aminoacylation"/>
    <property type="evidence" value="ECO:0007669"/>
    <property type="project" value="InterPro"/>
</dbReference>
<evidence type="ECO:0000256" key="2">
    <source>
        <dbReference type="ARBA" id="ARBA00013168"/>
    </source>
</evidence>
<evidence type="ECO:0000259" key="14">
    <source>
        <dbReference type="PROSITE" id="PS50860"/>
    </source>
</evidence>
<dbReference type="InterPro" id="IPR002318">
    <property type="entry name" value="Ala-tRNA-lgiase_IIc"/>
</dbReference>
<gene>
    <name evidence="15" type="primary">alaS_9</name>
    <name evidence="15" type="ORF">SDC9_20391</name>
</gene>
<proteinExistence type="inferred from homology"/>
<dbReference type="InterPro" id="IPR050058">
    <property type="entry name" value="Ala-tRNA_ligase"/>
</dbReference>
<evidence type="ECO:0000256" key="6">
    <source>
        <dbReference type="ARBA" id="ARBA00022598"/>
    </source>
</evidence>
<dbReference type="PANTHER" id="PTHR11777">
    <property type="entry name" value="ALANYL-TRNA SYNTHETASE"/>
    <property type="match status" value="1"/>
</dbReference>
<dbReference type="InterPro" id="IPR018162">
    <property type="entry name" value="Ala-tRNA-ligase_IIc_anticod-bd"/>
</dbReference>
<dbReference type="InterPro" id="IPR009000">
    <property type="entry name" value="Transl_B-barrel_sf"/>
</dbReference>
<dbReference type="AlphaFoldDB" id="A0A644U6M3"/>
<dbReference type="PANTHER" id="PTHR11777:SF9">
    <property type="entry name" value="ALANINE--TRNA LIGASE, CYTOPLASMIC"/>
    <property type="match status" value="1"/>
</dbReference>
<dbReference type="InterPro" id="IPR018165">
    <property type="entry name" value="Ala-tRNA-synth_IIc_core"/>
</dbReference>
<evidence type="ECO:0000256" key="11">
    <source>
        <dbReference type="ARBA" id="ARBA00022884"/>
    </source>
</evidence>
<evidence type="ECO:0000256" key="4">
    <source>
        <dbReference type="ARBA" id="ARBA00022490"/>
    </source>
</evidence>
<keyword evidence="7" id="KW-0479">Metal-binding</keyword>
<evidence type="ECO:0000256" key="8">
    <source>
        <dbReference type="ARBA" id="ARBA00022741"/>
    </source>
</evidence>
<dbReference type="FunFam" id="3.30.980.10:FF:000004">
    <property type="entry name" value="Alanine--tRNA ligase, cytoplasmic"/>
    <property type="match status" value="1"/>
</dbReference>
<dbReference type="HAMAP" id="MF_00036_A">
    <property type="entry name" value="Ala_tRNA_synth_A"/>
    <property type="match status" value="1"/>
</dbReference>
<evidence type="ECO:0000256" key="5">
    <source>
        <dbReference type="ARBA" id="ARBA00022555"/>
    </source>
</evidence>
<evidence type="ECO:0000256" key="1">
    <source>
        <dbReference type="ARBA" id="ARBA00008226"/>
    </source>
</evidence>
<sequence length="913" mass="101670">MLENEYQLEYFKENGFIRKICKKCGSAFWTLDPNREICGDAPCEPYQFIGDPIFKKHSLSEMREAYLSFFEKNGHTRISRYPVAARWRDDIYLTIASIADFQPFVTSGVCPPPANPLTISQPCIRLNDLDNVGRSGRHFTCFEMMAHHAFNTDEKPIYWKDHCLELCSGFVQSLGGNIFDLTYKENPWFGGGNAGASVEVLMGGLEVATLVFMNLSRKNSGKPPVNIEGKDYYEMPLRIVDTGYGLERFTWASCGTPTAYDAVFPEMIQRILTSAGMEDRLDNPEVERILGLNAKFAGLMDIRGEKIRDLRQQVADATNISLAKLEEIIVPMESVYALCDHTRCLAYMLGDLIVPSNVREGYLARLVLRRSIRMMQDLKLDEDLGDLVVSQMKTIGLTNFEQDEDIVQHIISREVEKYDSTIERGTRTVQRVGQTYVKKNEPVPLSELITLYDSHGIPVDLMGRILKETGAEFEIPDDFDSQIADMHSENETEKPVSPLAKYAERIAKIPETRKSFYERPSDMEFDATVLDIFDNYVVLDATLFYPEGGGQPSDTGMLVTKSTMVRVDEVVKSENVILHKVRENTLKRGDRVKGVLDEDRRWALMRHHSATHMILRAAKEVLGPHVHQAGSQLSTDVARLDIRHYTHITPEELKQVETIANRLVMENLPAMVKIENRVKAEQKFGFALYQGGVPPGKDIRVVQMGAEVQACAGTHCQSTGEIGPIKILKLEHIQDGVERIEFAAGFAALDAMQHIQNLLNTSAETLSVQTENLPGSVERFFTEWKDQRKEIEKLRAKIAELELSRIEGIDIAGVEIVIKQIDVSRKELVTVAGKIAERGGVAILITTTDGLGVVASSGNGKIHAGKLVGEVCAELGGKGGGKENLAQGAGADPSAVGKALLKAESVIRNALES</sequence>
<keyword evidence="6 15" id="KW-0436">Ligase</keyword>
<comment type="similarity">
    <text evidence="1">Belongs to the class-II aminoacyl-tRNA synthetase family.</text>
</comment>
<dbReference type="Gene3D" id="6.10.250.550">
    <property type="match status" value="1"/>
</dbReference>
<evidence type="ECO:0000256" key="7">
    <source>
        <dbReference type="ARBA" id="ARBA00022723"/>
    </source>
</evidence>
<dbReference type="InterPro" id="IPR045864">
    <property type="entry name" value="aa-tRNA-synth_II/BPL/LPL"/>
</dbReference>
<keyword evidence="10" id="KW-0067">ATP-binding</keyword>
<dbReference type="InterPro" id="IPR018163">
    <property type="entry name" value="Thr/Ala-tRNA-synth_IIc_edit"/>
</dbReference>
<organism evidence="15">
    <name type="scientific">bioreactor metagenome</name>
    <dbReference type="NCBI Taxonomy" id="1076179"/>
    <lineage>
        <taxon>unclassified sequences</taxon>
        <taxon>metagenomes</taxon>
        <taxon>ecological metagenomes</taxon>
    </lineage>
</organism>
<keyword evidence="9" id="KW-0862">Zinc</keyword>
<dbReference type="NCBIfam" id="TIGR00344">
    <property type="entry name" value="alaS"/>
    <property type="match status" value="1"/>
</dbReference>
<dbReference type="Gene3D" id="3.30.980.10">
    <property type="entry name" value="Threonyl-trna Synthetase, Chain A, domain 2"/>
    <property type="match status" value="1"/>
</dbReference>
<dbReference type="EMBL" id="VSSQ01000081">
    <property type="protein sequence ID" value="MPL74576.1"/>
    <property type="molecule type" value="Genomic_DNA"/>
</dbReference>
<dbReference type="InterPro" id="IPR018164">
    <property type="entry name" value="Ala-tRNA-synth_IIc_N"/>
</dbReference>
<dbReference type="GO" id="GO:0000049">
    <property type="term" value="F:tRNA binding"/>
    <property type="evidence" value="ECO:0007669"/>
    <property type="project" value="UniProtKB-KW"/>
</dbReference>